<dbReference type="AlphaFoldDB" id="W8BYG2"/>
<evidence type="ECO:0000313" key="4">
    <source>
        <dbReference type="EMBL" id="JAC06426.1"/>
    </source>
</evidence>
<dbReference type="EMBL" id="GAMC01000130">
    <property type="protein sequence ID" value="JAC06426.1"/>
    <property type="molecule type" value="mRNA"/>
</dbReference>
<reference evidence="3" key="3">
    <citation type="submission" date="2020-11" db="EMBL/GenBank/DDBJ databases">
        <authorList>
            <person name="Whitehead M."/>
        </authorList>
    </citation>
    <scope>NUCLEOTIDE SEQUENCE</scope>
    <source>
        <strain evidence="3">EGII</strain>
    </source>
</reference>
<dbReference type="Gene3D" id="1.10.10.60">
    <property type="entry name" value="Homeodomain-like"/>
    <property type="match status" value="1"/>
</dbReference>
<dbReference type="InterPro" id="IPR044822">
    <property type="entry name" value="Myb_DNA-bind_4"/>
</dbReference>
<reference evidence="4" key="2">
    <citation type="journal article" date="2014" name="BMC Genomics">
        <title>A genomic perspective to assessing quality of mass-reared SIT flies used in Mediterranean fruit fly (Ceratitis capitata) eradication in California.</title>
        <authorList>
            <person name="Calla B."/>
            <person name="Hall B."/>
            <person name="Hou S."/>
            <person name="Geib S.M."/>
        </authorList>
    </citation>
    <scope>NUCLEOTIDE SEQUENCE</scope>
</reference>
<sequence length="414" mass="46601">MKSKRNKTEPQLDEIDNEVGECNETGENSELQSPQAQTRWTPECTRVMLQLRFERQIEFQQRIRQKKELWSEIATEMRRQGLCDFSLTAEVCDLKYRNMLQTYKKNRLKEDSGMHSLIAWEYYDLFKEGLTLSDDLDVQEGQRRVVPLLLCESVCDVSNEDVWSASNELDSKISIMEAEANVQKDTSEIIDDDTEYTSNITLANNRKGKKRSIMKIEENILPTADQQHCMKTEIATPSRNSRAENIAIVGSSELTPQQAIIKPDTSVRPQRKHTFPSLLSSISKAKIEHDSVEADVSTMNVVQNDPIISSTSTSTIPMPTIIHAPPLQPPLSQSALSSTPPNQTGITIVHSNQTQAVPVGLVPSEMRECQVFGESIGLQLAHVSDPHIRAMAQLKIQELLYLAKTGKLLEPARV</sequence>
<organism evidence="4">
    <name type="scientific">Ceratitis capitata</name>
    <name type="common">Mediterranean fruit fly</name>
    <name type="synonym">Tephritis capitata</name>
    <dbReference type="NCBI Taxonomy" id="7213"/>
    <lineage>
        <taxon>Eukaryota</taxon>
        <taxon>Metazoa</taxon>
        <taxon>Ecdysozoa</taxon>
        <taxon>Arthropoda</taxon>
        <taxon>Hexapoda</taxon>
        <taxon>Insecta</taxon>
        <taxon>Pterygota</taxon>
        <taxon>Neoptera</taxon>
        <taxon>Endopterygota</taxon>
        <taxon>Diptera</taxon>
        <taxon>Brachycera</taxon>
        <taxon>Muscomorpha</taxon>
        <taxon>Tephritoidea</taxon>
        <taxon>Tephritidae</taxon>
        <taxon>Ceratitis</taxon>
        <taxon>Ceratitis</taxon>
    </lineage>
</organism>
<reference evidence="4" key="1">
    <citation type="submission" date="2013-07" db="EMBL/GenBank/DDBJ databases">
        <authorList>
            <person name="Geib S."/>
        </authorList>
    </citation>
    <scope>NUCLEOTIDE SEQUENCE</scope>
</reference>
<proteinExistence type="evidence at transcript level"/>
<feature type="compositionally biased region" description="Acidic residues" evidence="1">
    <location>
        <begin position="11"/>
        <end position="21"/>
    </location>
</feature>
<name>W8BYG2_CERCA</name>
<evidence type="ECO:0000256" key="1">
    <source>
        <dbReference type="SAM" id="MobiDB-lite"/>
    </source>
</evidence>
<feature type="region of interest" description="Disordered" evidence="1">
    <location>
        <begin position="1"/>
        <end position="38"/>
    </location>
</feature>
<keyword evidence="5" id="KW-1185">Reference proteome</keyword>
<dbReference type="Pfam" id="PF13837">
    <property type="entry name" value="Myb_DNA-bind_4"/>
    <property type="match status" value="1"/>
</dbReference>
<dbReference type="EMBL" id="CAJHJT010000056">
    <property type="protein sequence ID" value="CAD7014780.1"/>
    <property type="molecule type" value="Genomic_DNA"/>
</dbReference>
<accession>W8BYG2</accession>
<feature type="compositionally biased region" description="Basic and acidic residues" evidence="1">
    <location>
        <begin position="1"/>
        <end position="10"/>
    </location>
</feature>
<feature type="domain" description="Myb/SANT-like DNA-binding" evidence="2">
    <location>
        <begin position="38"/>
        <end position="126"/>
    </location>
</feature>
<gene>
    <name evidence="3" type="ORF">CCAP1982_LOCUS22751</name>
</gene>
<feature type="compositionally biased region" description="Polar residues" evidence="1">
    <location>
        <begin position="25"/>
        <end position="38"/>
    </location>
</feature>
<evidence type="ECO:0000259" key="2">
    <source>
        <dbReference type="Pfam" id="PF13837"/>
    </source>
</evidence>
<dbReference type="Proteomes" id="UP000606786">
    <property type="component" value="Unassembled WGS sequence"/>
</dbReference>
<evidence type="ECO:0000313" key="3">
    <source>
        <dbReference type="EMBL" id="CAD7014780.1"/>
    </source>
</evidence>
<protein>
    <submittedName>
        <fullName evidence="3">(Mediterranean fruit fly) hypothetical protein</fullName>
    </submittedName>
</protein>
<dbReference type="OrthoDB" id="6577442at2759"/>
<evidence type="ECO:0000313" key="5">
    <source>
        <dbReference type="Proteomes" id="UP000606786"/>
    </source>
</evidence>